<gene>
    <name evidence="5" type="ORF">HAZT_HAZT008186</name>
</gene>
<dbReference type="Pfam" id="PF21365">
    <property type="entry name" value="Glyco_hydro_31_3rd"/>
    <property type="match status" value="1"/>
</dbReference>
<reference evidence="5" key="1">
    <citation type="submission" date="2014-08" db="EMBL/GenBank/DDBJ databases">
        <authorList>
            <person name="Murali S."/>
            <person name="Richards S."/>
            <person name="Bandaranaike D."/>
            <person name="Bellair M."/>
            <person name="Blankenburg K."/>
            <person name="Chao H."/>
            <person name="Dinh H."/>
            <person name="Doddapaneni H."/>
            <person name="Dugan-Rocha S."/>
            <person name="Elkadiri S."/>
            <person name="Gnanaolivu R."/>
            <person name="Hughes D."/>
            <person name="Lee S."/>
            <person name="Li M."/>
            <person name="Ming W."/>
            <person name="Munidasa M."/>
            <person name="Muniz J."/>
            <person name="Nguyen L."/>
            <person name="Osuji N."/>
            <person name="Pu L.-L."/>
            <person name="Puazo M."/>
            <person name="Skinner E."/>
            <person name="Qu C."/>
            <person name="Quiroz J."/>
            <person name="Raj R."/>
            <person name="Weissenberger G."/>
            <person name="Xin Y."/>
            <person name="Zou X."/>
            <person name="Han Y."/>
            <person name="Worley K."/>
            <person name="Muzny D."/>
            <person name="Gibbs R."/>
        </authorList>
    </citation>
    <scope>NUCLEOTIDE SEQUENCE</scope>
    <source>
        <strain evidence="5">HAZT.00-mixed</strain>
        <tissue evidence="5">Whole organism</tissue>
    </source>
</reference>
<dbReference type="InterPro" id="IPR000322">
    <property type="entry name" value="Glyco_hydro_31_TIM"/>
</dbReference>
<keyword evidence="2" id="KW-0378">Hydrolase</keyword>
<evidence type="ECO:0000259" key="4">
    <source>
        <dbReference type="Pfam" id="PF21365"/>
    </source>
</evidence>
<feature type="domain" description="Glycoside hydrolase family 31 TIM barrel" evidence="3">
    <location>
        <begin position="5"/>
        <end position="126"/>
    </location>
</feature>
<evidence type="ECO:0000313" key="5">
    <source>
        <dbReference type="EMBL" id="KAA0194432.1"/>
    </source>
</evidence>
<dbReference type="PANTHER" id="PTHR22762:SF133">
    <property type="entry name" value="P-TYPE DOMAIN-CONTAINING PROTEIN"/>
    <property type="match status" value="1"/>
</dbReference>
<evidence type="ECO:0008006" key="6">
    <source>
        <dbReference type="Google" id="ProtNLM"/>
    </source>
</evidence>
<proteinExistence type="inferred from homology"/>
<organism evidence="5">
    <name type="scientific">Hyalella azteca</name>
    <name type="common">Amphipod</name>
    <dbReference type="NCBI Taxonomy" id="294128"/>
    <lineage>
        <taxon>Eukaryota</taxon>
        <taxon>Metazoa</taxon>
        <taxon>Ecdysozoa</taxon>
        <taxon>Arthropoda</taxon>
        <taxon>Crustacea</taxon>
        <taxon>Multicrustacea</taxon>
        <taxon>Malacostraca</taxon>
        <taxon>Eumalacostraca</taxon>
        <taxon>Peracarida</taxon>
        <taxon>Amphipoda</taxon>
        <taxon>Senticaudata</taxon>
        <taxon>Talitrida</taxon>
        <taxon>Talitroidea</taxon>
        <taxon>Hyalellidae</taxon>
        <taxon>Hyalella</taxon>
    </lineage>
</organism>
<dbReference type="EMBL" id="JQDR03010310">
    <property type="protein sequence ID" value="KAA0194432.1"/>
    <property type="molecule type" value="Genomic_DNA"/>
</dbReference>
<dbReference type="SUPFAM" id="SSF51445">
    <property type="entry name" value="(Trans)glycosidases"/>
    <property type="match status" value="1"/>
</dbReference>
<name>A0A6A0H0M1_HYAAZ</name>
<dbReference type="GO" id="GO:0005975">
    <property type="term" value="P:carbohydrate metabolic process"/>
    <property type="evidence" value="ECO:0007669"/>
    <property type="project" value="InterPro"/>
</dbReference>
<evidence type="ECO:0000259" key="3">
    <source>
        <dbReference type="Pfam" id="PF01055"/>
    </source>
</evidence>
<reference evidence="5" key="2">
    <citation type="journal article" date="2018" name="Environ. Sci. Technol.">
        <title>The Toxicogenome of Hyalella azteca: A Model for Sediment Ecotoxicology and Evolutionary Toxicology.</title>
        <authorList>
            <person name="Poynton H.C."/>
            <person name="Hasenbein S."/>
            <person name="Benoit J.B."/>
            <person name="Sepulveda M.S."/>
            <person name="Poelchau M.F."/>
            <person name="Hughes D.S.T."/>
            <person name="Murali S.C."/>
            <person name="Chen S."/>
            <person name="Glastad K.M."/>
            <person name="Goodisman M.A.D."/>
            <person name="Werren J.H."/>
            <person name="Vineis J.H."/>
            <person name="Bowen J.L."/>
            <person name="Friedrich M."/>
            <person name="Jones J."/>
            <person name="Robertson H.M."/>
            <person name="Feyereisen R."/>
            <person name="Mechler-Hickson A."/>
            <person name="Mathers N."/>
            <person name="Lee C.E."/>
            <person name="Colbourne J.K."/>
            <person name="Biales A."/>
            <person name="Johnston J.S."/>
            <person name="Wellborn G.A."/>
            <person name="Rosendale A.J."/>
            <person name="Cridge A.G."/>
            <person name="Munoz-Torres M.C."/>
            <person name="Bain P.A."/>
            <person name="Manny A.R."/>
            <person name="Major K.M."/>
            <person name="Lambert F.N."/>
            <person name="Vulpe C.D."/>
            <person name="Tuck P."/>
            <person name="Blalock B.J."/>
            <person name="Lin Y.Y."/>
            <person name="Smith M.E."/>
            <person name="Ochoa-Acuna H."/>
            <person name="Chen M.M."/>
            <person name="Childers C.P."/>
            <person name="Qu J."/>
            <person name="Dugan S."/>
            <person name="Lee S.L."/>
            <person name="Chao H."/>
            <person name="Dinh H."/>
            <person name="Han Y."/>
            <person name="Doddapaneni H."/>
            <person name="Worley K.C."/>
            <person name="Muzny D.M."/>
            <person name="Gibbs R.A."/>
            <person name="Richards S."/>
        </authorList>
    </citation>
    <scope>NUCLEOTIDE SEQUENCE</scope>
    <source>
        <strain evidence="5">HAZT.00-mixed</strain>
        <tissue evidence="5">Whole organism</tissue>
    </source>
</reference>
<comment type="similarity">
    <text evidence="1 2">Belongs to the glycosyl hydrolase 31 family.</text>
</comment>
<dbReference type="InterPro" id="IPR017853">
    <property type="entry name" value="GH"/>
</dbReference>
<evidence type="ECO:0000256" key="1">
    <source>
        <dbReference type="ARBA" id="ARBA00007806"/>
    </source>
</evidence>
<reference evidence="5" key="3">
    <citation type="submission" date="2019-06" db="EMBL/GenBank/DDBJ databases">
        <authorList>
            <person name="Poynton C."/>
            <person name="Hasenbein S."/>
            <person name="Benoit J.B."/>
            <person name="Sepulveda M.S."/>
            <person name="Poelchau M.F."/>
            <person name="Murali S.C."/>
            <person name="Chen S."/>
            <person name="Glastad K.M."/>
            <person name="Werren J.H."/>
            <person name="Vineis J.H."/>
            <person name="Bowen J.L."/>
            <person name="Friedrich M."/>
            <person name="Jones J."/>
            <person name="Robertson H.M."/>
            <person name="Feyereisen R."/>
            <person name="Mechler-Hickson A."/>
            <person name="Mathers N."/>
            <person name="Lee C.E."/>
            <person name="Colbourne J.K."/>
            <person name="Biales A."/>
            <person name="Johnston J.S."/>
            <person name="Wellborn G.A."/>
            <person name="Rosendale A.J."/>
            <person name="Cridge A.G."/>
            <person name="Munoz-Torres M.C."/>
            <person name="Bain P.A."/>
            <person name="Manny A.R."/>
            <person name="Major K.M."/>
            <person name="Lambert F.N."/>
            <person name="Vulpe C.D."/>
            <person name="Tuck P."/>
            <person name="Blalock B.J."/>
            <person name="Lin Y.-Y."/>
            <person name="Smith M.E."/>
            <person name="Ochoa-Acuna H."/>
            <person name="Chen M.-J.M."/>
            <person name="Childers C.P."/>
            <person name="Qu J."/>
            <person name="Dugan S."/>
            <person name="Lee S.L."/>
            <person name="Chao H."/>
            <person name="Dinh H."/>
            <person name="Han Y."/>
            <person name="Doddapaneni H."/>
            <person name="Worley K.C."/>
            <person name="Muzny D.M."/>
            <person name="Gibbs R.A."/>
            <person name="Richards S."/>
        </authorList>
    </citation>
    <scope>NUCLEOTIDE SEQUENCE</scope>
    <source>
        <strain evidence="5">HAZT.00-mixed</strain>
        <tissue evidence="5">Whole organism</tissue>
    </source>
</reference>
<accession>A0A6A0H0M1</accession>
<dbReference type="SUPFAM" id="SSF51011">
    <property type="entry name" value="Glycosyl hydrolase domain"/>
    <property type="match status" value="1"/>
</dbReference>
<dbReference type="PANTHER" id="PTHR22762">
    <property type="entry name" value="ALPHA-GLUCOSIDASE"/>
    <property type="match status" value="1"/>
</dbReference>
<dbReference type="InterPro" id="IPR013780">
    <property type="entry name" value="Glyco_hydro_b"/>
</dbReference>
<dbReference type="Pfam" id="PF01055">
    <property type="entry name" value="Glyco_hydro_31_2nd"/>
    <property type="match status" value="1"/>
</dbReference>
<dbReference type="InterPro" id="IPR048395">
    <property type="entry name" value="Glyco_hydro_31_C"/>
</dbReference>
<protein>
    <recommendedName>
        <fullName evidence="6">Glycoside hydrolase family 31 N-terminal domain-containing protein</fullName>
    </recommendedName>
</protein>
<dbReference type="Gene3D" id="2.60.40.1180">
    <property type="entry name" value="Golgi alpha-mannosidase II"/>
    <property type="match status" value="2"/>
</dbReference>
<feature type="domain" description="Glycosyl hydrolase family 31 C-terminal" evidence="4">
    <location>
        <begin position="134"/>
        <end position="221"/>
    </location>
</feature>
<dbReference type="Proteomes" id="UP000711488">
    <property type="component" value="Unassembled WGS sequence"/>
</dbReference>
<comment type="caution">
    <text evidence="5">The sequence shown here is derived from an EMBL/GenBank/DDBJ whole genome shotgun (WGS) entry which is preliminary data.</text>
</comment>
<evidence type="ECO:0000256" key="2">
    <source>
        <dbReference type="RuleBase" id="RU361185"/>
    </source>
</evidence>
<dbReference type="Gene3D" id="3.20.20.80">
    <property type="entry name" value="Glycosidases"/>
    <property type="match status" value="1"/>
</dbReference>
<dbReference type="GO" id="GO:0004558">
    <property type="term" value="F:alpha-1,4-glucosidase activity"/>
    <property type="evidence" value="ECO:0007669"/>
    <property type="project" value="TreeGrafter"/>
</dbReference>
<keyword evidence="2" id="KW-0326">Glycosidase</keyword>
<sequence>MMKLFPKKRQVVLSRSTFPGSGSYAIHWLGDNTADWTQMAMSVVGMIEFNLFGIPMVGADICGFFGATTVEMCARWMQLGAFYPFSRNHNAIGEPDQDPTFDQTVAAISKDVLELRYKYLPYLYSLFHMAHMDGESVVRPLYNVYPSDLTARDVDDQFFWGSGIMVAPVLAPGLTARDVYFPEDIFYDLVTGEVQSTSAQVRSIPAPLEKIPVFARGGSILATQAPALNTVLSPYTLRSCAFKDIFYDLVTGEVQSTSAQLLSIPAPLEKIPVFARGGSILATQAPALNTVLSRQNPFGLTIALDSAHSAEGEIFWDDGEGEHNMLMSMIMHGQDVVAGLSIDHLIFYGYPSNPTTISVGGEALDSSAWAFDAATGVLTVTVDLPLDTEFMVMFM</sequence>
<dbReference type="AlphaFoldDB" id="A0A6A0H0M1"/>